<organism evidence="3 4">
    <name type="scientific">Zostera marina</name>
    <name type="common">Eelgrass</name>
    <dbReference type="NCBI Taxonomy" id="29655"/>
    <lineage>
        <taxon>Eukaryota</taxon>
        <taxon>Viridiplantae</taxon>
        <taxon>Streptophyta</taxon>
        <taxon>Embryophyta</taxon>
        <taxon>Tracheophyta</taxon>
        <taxon>Spermatophyta</taxon>
        <taxon>Magnoliopsida</taxon>
        <taxon>Liliopsida</taxon>
        <taxon>Zosteraceae</taxon>
        <taxon>Zostera</taxon>
    </lineage>
</organism>
<keyword evidence="2" id="KW-1133">Transmembrane helix</keyword>
<accession>A0A0K9P926</accession>
<dbReference type="Proteomes" id="UP000036987">
    <property type="component" value="Unassembled WGS sequence"/>
</dbReference>
<feature type="transmembrane region" description="Helical" evidence="2">
    <location>
        <begin position="226"/>
        <end position="246"/>
    </location>
</feature>
<dbReference type="PANTHER" id="PTHR35283:SF3">
    <property type="entry name" value="T12C22.21 PROTEIN"/>
    <property type="match status" value="1"/>
</dbReference>
<dbReference type="PANTHER" id="PTHR35283">
    <property type="entry name" value="T12C22.21 PROTEIN"/>
    <property type="match status" value="1"/>
</dbReference>
<name>A0A0K9P926_ZOSMR</name>
<dbReference type="STRING" id="29655.A0A0K9P926"/>
<evidence type="ECO:0008006" key="5">
    <source>
        <dbReference type="Google" id="ProtNLM"/>
    </source>
</evidence>
<dbReference type="OMA" id="SGHLPPY"/>
<dbReference type="OrthoDB" id="2015146at2759"/>
<keyword evidence="2" id="KW-0812">Transmembrane</keyword>
<evidence type="ECO:0000313" key="4">
    <source>
        <dbReference type="Proteomes" id="UP000036987"/>
    </source>
</evidence>
<keyword evidence="4" id="KW-1185">Reference proteome</keyword>
<comment type="caution">
    <text evidence="3">The sequence shown here is derived from an EMBL/GenBank/DDBJ whole genome shotgun (WGS) entry which is preliminary data.</text>
</comment>
<protein>
    <recommendedName>
        <fullName evidence="5">Transmembrane protein</fullName>
    </recommendedName>
</protein>
<evidence type="ECO:0000313" key="3">
    <source>
        <dbReference type="EMBL" id="KMZ65583.1"/>
    </source>
</evidence>
<gene>
    <name evidence="3" type="ORF">ZOSMA_318G00110</name>
</gene>
<proteinExistence type="predicted"/>
<keyword evidence="2" id="KW-0472">Membrane</keyword>
<evidence type="ECO:0000256" key="1">
    <source>
        <dbReference type="SAM" id="MobiDB-lite"/>
    </source>
</evidence>
<sequence length="280" mass="29922">MLLLSQTPGGALSARCTTASNAMTVHASTVNGRCGSVRLKKGQFFKFLNRRNSQILSMVNAASDGGESRPISTSTSNAPKRLPRPFGDADGDETVFVGEEGVPLEGVIRLEKDTGSSSSSSISLIKNWGKVAFLAGGDTVSLLAFSAIGRFSHGFPIFDLDTVKTADPFIAGWFLSAYFLGAYTEDGRGENGQKNAIVAAAKSWALGIPLGVAIRGFTIGHIPPTSFILVTMGSTAVLLIGWRALLHTFLPSGQTKRNGVYKRGNPFEFFELLSSLIRRW</sequence>
<reference evidence="4" key="1">
    <citation type="journal article" date="2016" name="Nature">
        <title>The genome of the seagrass Zostera marina reveals angiosperm adaptation to the sea.</title>
        <authorList>
            <person name="Olsen J.L."/>
            <person name="Rouze P."/>
            <person name="Verhelst B."/>
            <person name="Lin Y.-C."/>
            <person name="Bayer T."/>
            <person name="Collen J."/>
            <person name="Dattolo E."/>
            <person name="De Paoli E."/>
            <person name="Dittami S."/>
            <person name="Maumus F."/>
            <person name="Michel G."/>
            <person name="Kersting A."/>
            <person name="Lauritano C."/>
            <person name="Lohaus R."/>
            <person name="Toepel M."/>
            <person name="Tonon T."/>
            <person name="Vanneste K."/>
            <person name="Amirebrahimi M."/>
            <person name="Brakel J."/>
            <person name="Bostroem C."/>
            <person name="Chovatia M."/>
            <person name="Grimwood J."/>
            <person name="Jenkins J.W."/>
            <person name="Jueterbock A."/>
            <person name="Mraz A."/>
            <person name="Stam W.T."/>
            <person name="Tice H."/>
            <person name="Bornberg-Bauer E."/>
            <person name="Green P.J."/>
            <person name="Pearson G.A."/>
            <person name="Procaccini G."/>
            <person name="Duarte C.M."/>
            <person name="Schmutz J."/>
            <person name="Reusch T.B.H."/>
            <person name="Van de Peer Y."/>
        </authorList>
    </citation>
    <scope>NUCLEOTIDE SEQUENCE [LARGE SCALE GENOMIC DNA]</scope>
    <source>
        <strain evidence="4">cv. Finnish</strain>
    </source>
</reference>
<dbReference type="InterPro" id="IPR021414">
    <property type="entry name" value="DUF3054"/>
</dbReference>
<feature type="region of interest" description="Disordered" evidence="1">
    <location>
        <begin position="63"/>
        <end position="85"/>
    </location>
</feature>
<dbReference type="Pfam" id="PF11255">
    <property type="entry name" value="DUF3054"/>
    <property type="match status" value="1"/>
</dbReference>
<dbReference type="EMBL" id="LFYR01001029">
    <property type="protein sequence ID" value="KMZ65583.1"/>
    <property type="molecule type" value="Genomic_DNA"/>
</dbReference>
<dbReference type="AlphaFoldDB" id="A0A0K9P926"/>
<evidence type="ECO:0000256" key="2">
    <source>
        <dbReference type="SAM" id="Phobius"/>
    </source>
</evidence>